<dbReference type="GO" id="GO:0015031">
    <property type="term" value="P:protein transport"/>
    <property type="evidence" value="ECO:0007669"/>
    <property type="project" value="UniProtKB-KW"/>
</dbReference>
<feature type="domain" description="GPI inositol-deacylase PGAP1-like alpha/beta" evidence="11">
    <location>
        <begin position="2"/>
        <end position="116"/>
    </location>
</feature>
<evidence type="ECO:0000256" key="5">
    <source>
        <dbReference type="ARBA" id="ARBA00022801"/>
    </source>
</evidence>
<evidence type="ECO:0000259" key="11">
    <source>
        <dbReference type="Pfam" id="PF07819"/>
    </source>
</evidence>
<dbReference type="GO" id="GO:0006888">
    <property type="term" value="P:endoplasmic reticulum to Golgi vesicle-mediated transport"/>
    <property type="evidence" value="ECO:0007669"/>
    <property type="project" value="TreeGrafter"/>
</dbReference>
<dbReference type="Gene3D" id="3.40.50.1820">
    <property type="entry name" value="alpha/beta hydrolase"/>
    <property type="match status" value="1"/>
</dbReference>
<dbReference type="OrthoDB" id="348976at2759"/>
<comment type="caution">
    <text evidence="12">The sequence shown here is derived from an EMBL/GenBank/DDBJ whole genome shotgun (WGS) entry which is preliminary data.</text>
</comment>
<evidence type="ECO:0000256" key="6">
    <source>
        <dbReference type="ARBA" id="ARBA00022824"/>
    </source>
</evidence>
<dbReference type="AlphaFoldDB" id="A0A8S1IP22"/>
<evidence type="ECO:0000256" key="2">
    <source>
        <dbReference type="ARBA" id="ARBA00006931"/>
    </source>
</evidence>
<organism evidence="12 13">
    <name type="scientific">Ostreobium quekettii</name>
    <dbReference type="NCBI Taxonomy" id="121088"/>
    <lineage>
        <taxon>Eukaryota</taxon>
        <taxon>Viridiplantae</taxon>
        <taxon>Chlorophyta</taxon>
        <taxon>core chlorophytes</taxon>
        <taxon>Ulvophyceae</taxon>
        <taxon>TCBD clade</taxon>
        <taxon>Bryopsidales</taxon>
        <taxon>Ostreobineae</taxon>
        <taxon>Ostreobiaceae</taxon>
        <taxon>Ostreobium</taxon>
    </lineage>
</organism>
<evidence type="ECO:0000256" key="4">
    <source>
        <dbReference type="ARBA" id="ARBA00022692"/>
    </source>
</evidence>
<dbReference type="Proteomes" id="UP000708148">
    <property type="component" value="Unassembled WGS sequence"/>
</dbReference>
<keyword evidence="5 10" id="KW-0378">Hydrolase</keyword>
<keyword evidence="9 10" id="KW-0472">Membrane</keyword>
<dbReference type="SUPFAM" id="SSF53474">
    <property type="entry name" value="alpha/beta-Hydrolases"/>
    <property type="match status" value="1"/>
</dbReference>
<evidence type="ECO:0000256" key="3">
    <source>
        <dbReference type="ARBA" id="ARBA00022448"/>
    </source>
</evidence>
<accession>A0A8S1IP22</accession>
<comment type="subcellular location">
    <subcellularLocation>
        <location evidence="1">Endoplasmic reticulum membrane</location>
        <topology evidence="1">Multi-pass membrane protein</topology>
    </subcellularLocation>
</comment>
<evidence type="ECO:0000313" key="13">
    <source>
        <dbReference type="Proteomes" id="UP000708148"/>
    </source>
</evidence>
<keyword evidence="3 10" id="KW-0813">Transport</keyword>
<dbReference type="PANTHER" id="PTHR15495">
    <property type="entry name" value="NEGATIVE REGULATOR OF VESICLE FORMATION-RELATED"/>
    <property type="match status" value="1"/>
</dbReference>
<name>A0A8S1IP22_9CHLO</name>
<comment type="function">
    <text evidence="10">Involved in inositol deacylation of GPI-anchored proteins which plays important roles in the quality control and ER-associated degradation of GPI-anchored proteins.</text>
</comment>
<keyword evidence="4" id="KW-0812">Transmembrane</keyword>
<evidence type="ECO:0000256" key="7">
    <source>
        <dbReference type="ARBA" id="ARBA00022927"/>
    </source>
</evidence>
<dbReference type="GO" id="GO:0050185">
    <property type="term" value="F:phosphatidylinositol deacylase activity"/>
    <property type="evidence" value="ECO:0007669"/>
    <property type="project" value="TreeGrafter"/>
</dbReference>
<dbReference type="PANTHER" id="PTHR15495:SF7">
    <property type="entry name" value="GPI INOSITOL-DEACYLASE"/>
    <property type="match status" value="1"/>
</dbReference>
<dbReference type="GO" id="GO:0006505">
    <property type="term" value="P:GPI anchor metabolic process"/>
    <property type="evidence" value="ECO:0007669"/>
    <property type="project" value="TreeGrafter"/>
</dbReference>
<feature type="non-terminal residue" evidence="12">
    <location>
        <position position="121"/>
    </location>
</feature>
<sequence>VHQTTFVVRCLKWLQSRYTSHSMGITIVGHSMGGLVALAALSNAIKYLDIDRDAVGLVITLASPHSRAPLMTQPAMARFYASLQSRAGSLHVPTVSISGGWKDLQVPSSMVLLPGQTSTVT</sequence>
<evidence type="ECO:0000313" key="12">
    <source>
        <dbReference type="EMBL" id="CAD7696868.1"/>
    </source>
</evidence>
<keyword evidence="7 10" id="KW-0653">Protein transport</keyword>
<dbReference type="EC" id="3.1.-.-" evidence="10"/>
<gene>
    <name evidence="12" type="ORF">OSTQU699_LOCUS2229</name>
</gene>
<proteinExistence type="inferred from homology"/>
<evidence type="ECO:0000256" key="1">
    <source>
        <dbReference type="ARBA" id="ARBA00004477"/>
    </source>
</evidence>
<dbReference type="InterPro" id="IPR012908">
    <property type="entry name" value="PGAP1-ab_dom-like"/>
</dbReference>
<evidence type="ECO:0000256" key="10">
    <source>
        <dbReference type="RuleBase" id="RU365011"/>
    </source>
</evidence>
<keyword evidence="6 10" id="KW-0256">Endoplasmic reticulum</keyword>
<dbReference type="InterPro" id="IPR029058">
    <property type="entry name" value="AB_hydrolase_fold"/>
</dbReference>
<evidence type="ECO:0000256" key="8">
    <source>
        <dbReference type="ARBA" id="ARBA00022989"/>
    </source>
</evidence>
<dbReference type="InterPro" id="IPR039529">
    <property type="entry name" value="PGAP1/BST1"/>
</dbReference>
<dbReference type="Pfam" id="PF07819">
    <property type="entry name" value="PGAP1"/>
    <property type="match status" value="1"/>
</dbReference>
<protein>
    <recommendedName>
        <fullName evidence="10">GPI inositol-deacylase</fullName>
        <ecNumber evidence="10">3.1.-.-</ecNumber>
    </recommendedName>
</protein>
<dbReference type="EMBL" id="CAJHUC010000559">
    <property type="protein sequence ID" value="CAD7696868.1"/>
    <property type="molecule type" value="Genomic_DNA"/>
</dbReference>
<keyword evidence="8" id="KW-1133">Transmembrane helix</keyword>
<reference evidence="12" key="1">
    <citation type="submission" date="2020-12" db="EMBL/GenBank/DDBJ databases">
        <authorList>
            <person name="Iha C."/>
        </authorList>
    </citation>
    <scope>NUCLEOTIDE SEQUENCE</scope>
</reference>
<keyword evidence="13" id="KW-1185">Reference proteome</keyword>
<dbReference type="GO" id="GO:0005789">
    <property type="term" value="C:endoplasmic reticulum membrane"/>
    <property type="evidence" value="ECO:0007669"/>
    <property type="project" value="UniProtKB-SubCell"/>
</dbReference>
<comment type="similarity">
    <text evidence="2 10">Belongs to the GPI inositol-deacylase family.</text>
</comment>
<evidence type="ECO:0000256" key="9">
    <source>
        <dbReference type="ARBA" id="ARBA00023136"/>
    </source>
</evidence>